<feature type="compositionally biased region" description="Polar residues" evidence="2">
    <location>
        <begin position="136"/>
        <end position="155"/>
    </location>
</feature>
<feature type="region of interest" description="Disordered" evidence="2">
    <location>
        <begin position="105"/>
        <end position="351"/>
    </location>
</feature>
<dbReference type="EMBL" id="KZ303495">
    <property type="protein sequence ID" value="PIA17241.1"/>
    <property type="molecule type" value="Genomic_DNA"/>
</dbReference>
<feature type="compositionally biased region" description="Gly residues" evidence="2">
    <location>
        <begin position="218"/>
        <end position="231"/>
    </location>
</feature>
<feature type="compositionally biased region" description="Basic and acidic residues" evidence="2">
    <location>
        <begin position="243"/>
        <end position="265"/>
    </location>
</feature>
<dbReference type="PROSITE" id="PS50102">
    <property type="entry name" value="RRM"/>
    <property type="match status" value="1"/>
</dbReference>
<keyword evidence="1" id="KW-0694">RNA-binding</keyword>
<name>A0A2G5BE16_COERN</name>
<dbReference type="SUPFAM" id="SSF54928">
    <property type="entry name" value="RNA-binding domain, RBD"/>
    <property type="match status" value="1"/>
</dbReference>
<feature type="compositionally biased region" description="Polar residues" evidence="2">
    <location>
        <begin position="270"/>
        <end position="281"/>
    </location>
</feature>
<dbReference type="Pfam" id="PF00076">
    <property type="entry name" value="RRM_1"/>
    <property type="match status" value="1"/>
</dbReference>
<accession>A0A2G5BE16</accession>
<dbReference type="OrthoDB" id="5552988at2759"/>
<feature type="compositionally biased region" description="Polar residues" evidence="2">
    <location>
        <begin position="292"/>
        <end position="307"/>
    </location>
</feature>
<feature type="compositionally biased region" description="Basic and acidic residues" evidence="2">
    <location>
        <begin position="156"/>
        <end position="169"/>
    </location>
</feature>
<dbReference type="InterPro" id="IPR035979">
    <property type="entry name" value="RBD_domain_sf"/>
</dbReference>
<dbReference type="SMART" id="SM00360">
    <property type="entry name" value="RRM"/>
    <property type="match status" value="1"/>
</dbReference>
<proteinExistence type="predicted"/>
<reference evidence="4 5" key="1">
    <citation type="journal article" date="2015" name="Genome Biol. Evol.">
        <title>Phylogenomic analyses indicate that early fungi evolved digesting cell walls of algal ancestors of land plants.</title>
        <authorList>
            <person name="Chang Y."/>
            <person name="Wang S."/>
            <person name="Sekimoto S."/>
            <person name="Aerts A.L."/>
            <person name="Choi C."/>
            <person name="Clum A."/>
            <person name="LaButti K.M."/>
            <person name="Lindquist E.A."/>
            <person name="Yee Ngan C."/>
            <person name="Ohm R.A."/>
            <person name="Salamov A.A."/>
            <person name="Grigoriev I.V."/>
            <person name="Spatafora J.W."/>
            <person name="Berbee M.L."/>
        </authorList>
    </citation>
    <scope>NUCLEOTIDE SEQUENCE [LARGE SCALE GENOMIC DNA]</scope>
    <source>
        <strain evidence="4 5">NRRL 1564</strain>
    </source>
</reference>
<dbReference type="CDD" id="cd00590">
    <property type="entry name" value="RRM_SF"/>
    <property type="match status" value="1"/>
</dbReference>
<dbReference type="AlphaFoldDB" id="A0A2G5BE16"/>
<evidence type="ECO:0000256" key="2">
    <source>
        <dbReference type="SAM" id="MobiDB-lite"/>
    </source>
</evidence>
<dbReference type="Gene3D" id="3.30.70.330">
    <property type="match status" value="1"/>
</dbReference>
<evidence type="ECO:0000256" key="1">
    <source>
        <dbReference type="PROSITE-ProRule" id="PRU00176"/>
    </source>
</evidence>
<keyword evidence="5" id="KW-1185">Reference proteome</keyword>
<dbReference type="InterPro" id="IPR012677">
    <property type="entry name" value="Nucleotide-bd_a/b_plait_sf"/>
</dbReference>
<dbReference type="Proteomes" id="UP000242474">
    <property type="component" value="Unassembled WGS sequence"/>
</dbReference>
<feature type="domain" description="RRM" evidence="3">
    <location>
        <begin position="8"/>
        <end position="85"/>
    </location>
</feature>
<dbReference type="InterPro" id="IPR000504">
    <property type="entry name" value="RRM_dom"/>
</dbReference>
<evidence type="ECO:0000313" key="4">
    <source>
        <dbReference type="EMBL" id="PIA17241.1"/>
    </source>
</evidence>
<protein>
    <recommendedName>
        <fullName evidence="3">RRM domain-containing protein</fullName>
    </recommendedName>
</protein>
<organism evidence="4 5">
    <name type="scientific">Coemansia reversa (strain ATCC 12441 / NRRL 1564)</name>
    <dbReference type="NCBI Taxonomy" id="763665"/>
    <lineage>
        <taxon>Eukaryota</taxon>
        <taxon>Fungi</taxon>
        <taxon>Fungi incertae sedis</taxon>
        <taxon>Zoopagomycota</taxon>
        <taxon>Kickxellomycotina</taxon>
        <taxon>Kickxellomycetes</taxon>
        <taxon>Kickxellales</taxon>
        <taxon>Kickxellaceae</taxon>
        <taxon>Coemansia</taxon>
    </lineage>
</organism>
<evidence type="ECO:0000313" key="5">
    <source>
        <dbReference type="Proteomes" id="UP000242474"/>
    </source>
</evidence>
<dbReference type="GO" id="GO:0003723">
    <property type="term" value="F:RNA binding"/>
    <property type="evidence" value="ECO:0007669"/>
    <property type="project" value="UniProtKB-UniRule"/>
</dbReference>
<evidence type="ECO:0000259" key="3">
    <source>
        <dbReference type="PROSITE" id="PS50102"/>
    </source>
</evidence>
<gene>
    <name evidence="4" type="ORF">COEREDRAFT_7599</name>
</gene>
<feature type="compositionally biased region" description="Basic and acidic residues" evidence="2">
    <location>
        <begin position="186"/>
        <end position="203"/>
    </location>
</feature>
<sequence length="351" mass="39591">MRGANYCRVLFVTGFADNLSHAELVGRFEEYGNIVSTKRCLPEDPEGYAHAFIGFASSKDATTARLRLHQSVVKGHKLEVHFETKIPPIFNQMLNDSIYSAPATSRRSYGEERAPSADYSSRASPTPMDHRLGMSNERSQQSIYHSTSNARSPSYNDRRYEDRLDDSRSHARSRYGAPQGYQGSRRYPEDRIGGSPSVRERYVSRASGASRPYNRPQGGRGGYGARTGYRGGRSMNRAPFFDRGGRGFEEHHSQDQQDPQDKYDQYRPQSAINNEEQQQGWRTEDPVRADSGQLSPRNSRSRSTSVEPRSKNGWLRSPSPMNGKSQVDMVTDIPKKEGINSFNEDSLFDAP</sequence>